<comment type="caution">
    <text evidence="1">The sequence shown here is derived from an EMBL/GenBank/DDBJ whole genome shotgun (WGS) entry which is preliminary data.</text>
</comment>
<dbReference type="Proteomes" id="UP000192366">
    <property type="component" value="Unassembled WGS sequence"/>
</dbReference>
<evidence type="ECO:0000313" key="1">
    <source>
        <dbReference type="EMBL" id="ORA02896.1"/>
    </source>
</evidence>
<organism evidence="1 2">
    <name type="scientific">Mycolicibacterium bacteremicum</name>
    <name type="common">Mycobacterium bacteremicum</name>
    <dbReference type="NCBI Taxonomy" id="564198"/>
    <lineage>
        <taxon>Bacteria</taxon>
        <taxon>Bacillati</taxon>
        <taxon>Actinomycetota</taxon>
        <taxon>Actinomycetes</taxon>
        <taxon>Mycobacteriales</taxon>
        <taxon>Mycobacteriaceae</taxon>
        <taxon>Mycolicibacterium</taxon>
    </lineage>
</organism>
<proteinExistence type="predicted"/>
<dbReference type="Gene3D" id="3.10.180.10">
    <property type="entry name" value="2,3-Dihydroxybiphenyl 1,2-Dioxygenase, domain 1"/>
    <property type="match status" value="1"/>
</dbReference>
<dbReference type="SUPFAM" id="SSF54593">
    <property type="entry name" value="Glyoxalase/Bleomycin resistance protein/Dihydroxybiphenyl dioxygenase"/>
    <property type="match status" value="1"/>
</dbReference>
<evidence type="ECO:0000313" key="2">
    <source>
        <dbReference type="Proteomes" id="UP000192366"/>
    </source>
</evidence>
<dbReference type="EMBL" id="MVHJ01000023">
    <property type="protein sequence ID" value="ORA02896.1"/>
    <property type="molecule type" value="Genomic_DNA"/>
</dbReference>
<dbReference type="STRING" id="564198.BST17_21625"/>
<accession>A0A1W9YS73</accession>
<reference evidence="1 2" key="1">
    <citation type="submission" date="2017-02" db="EMBL/GenBank/DDBJ databases">
        <title>The new phylogeny of genus Mycobacterium.</title>
        <authorList>
            <person name="Tortoli E."/>
            <person name="Trovato A."/>
            <person name="Cirillo D.M."/>
        </authorList>
    </citation>
    <scope>NUCLEOTIDE SEQUENCE [LARGE SCALE GENOMIC DNA]</scope>
    <source>
        <strain evidence="1 2">DSM 45578</strain>
    </source>
</reference>
<evidence type="ECO:0008006" key="3">
    <source>
        <dbReference type="Google" id="ProtNLM"/>
    </source>
</evidence>
<protein>
    <recommendedName>
        <fullName evidence="3">Glyoxalase</fullName>
    </recommendedName>
</protein>
<dbReference type="AlphaFoldDB" id="A0A1W9YS73"/>
<gene>
    <name evidence="1" type="ORF">BST17_21625</name>
</gene>
<keyword evidence="2" id="KW-1185">Reference proteome</keyword>
<name>A0A1W9YS73_MYCBA</name>
<dbReference type="InterPro" id="IPR029068">
    <property type="entry name" value="Glyas_Bleomycin-R_OHBP_Dase"/>
</dbReference>
<sequence length="229" mass="25199">MLPCATPAQTIEFYRALGFDVSDQQTKPYLYLAFAFDGIELHFKEAAPSLAIGDELTGGCLLFVDDVAGCHAVFSARLRQHYGRIPFRGLPRIERLRPGQSRFQILDPSGNCLVFISRGEGDIEYGGSRELSGLAKAHDNVRIFRDFKNDDALAARALDTALRRHRDDAPRVDLARALADRVELAVALADPDAEQTAAAELAALDLTDTERSAIADELTAITELRQWLA</sequence>